<reference evidence="1" key="1">
    <citation type="submission" date="2020-08" db="EMBL/GenBank/DDBJ databases">
        <title>Multicomponent nature underlies the extraordinary mechanical properties of spider dragline silk.</title>
        <authorList>
            <person name="Kono N."/>
            <person name="Nakamura H."/>
            <person name="Mori M."/>
            <person name="Yoshida Y."/>
            <person name="Ohtoshi R."/>
            <person name="Malay A.D."/>
            <person name="Moran D.A.P."/>
            <person name="Tomita M."/>
            <person name="Numata K."/>
            <person name="Arakawa K."/>
        </authorList>
    </citation>
    <scope>NUCLEOTIDE SEQUENCE</scope>
</reference>
<dbReference type="Proteomes" id="UP000887013">
    <property type="component" value="Unassembled WGS sequence"/>
</dbReference>
<dbReference type="SUPFAM" id="SSF49599">
    <property type="entry name" value="TRAF domain-like"/>
    <property type="match status" value="1"/>
</dbReference>
<evidence type="ECO:0000313" key="2">
    <source>
        <dbReference type="Proteomes" id="UP000887013"/>
    </source>
</evidence>
<dbReference type="InterPro" id="IPR008974">
    <property type="entry name" value="TRAF-like"/>
</dbReference>
<gene>
    <name evidence="1" type="primary">AVEN_35464_1</name>
    <name evidence="1" type="ORF">NPIL_285021</name>
</gene>
<dbReference type="InterPro" id="IPR002083">
    <property type="entry name" value="MATH/TRAF_dom"/>
</dbReference>
<name>A0A8X6NW80_NEPPI</name>
<dbReference type="CDD" id="cd00121">
    <property type="entry name" value="MATH"/>
    <property type="match status" value="1"/>
</dbReference>
<protein>
    <submittedName>
        <fullName evidence="1">Uncharacterized protein</fullName>
    </submittedName>
</protein>
<evidence type="ECO:0000313" key="1">
    <source>
        <dbReference type="EMBL" id="GFT35394.1"/>
    </source>
</evidence>
<dbReference type="OrthoDB" id="6410531at2759"/>
<dbReference type="AlphaFoldDB" id="A0A8X6NW80"/>
<keyword evidence="2" id="KW-1185">Reference proteome</keyword>
<accession>A0A8X6NW80</accession>
<dbReference type="EMBL" id="BMAW01013696">
    <property type="protein sequence ID" value="GFT35394.1"/>
    <property type="molecule type" value="Genomic_DNA"/>
</dbReference>
<organism evidence="1 2">
    <name type="scientific">Nephila pilipes</name>
    <name type="common">Giant wood spider</name>
    <name type="synonym">Nephila maculata</name>
    <dbReference type="NCBI Taxonomy" id="299642"/>
    <lineage>
        <taxon>Eukaryota</taxon>
        <taxon>Metazoa</taxon>
        <taxon>Ecdysozoa</taxon>
        <taxon>Arthropoda</taxon>
        <taxon>Chelicerata</taxon>
        <taxon>Arachnida</taxon>
        <taxon>Araneae</taxon>
        <taxon>Araneomorphae</taxon>
        <taxon>Entelegynae</taxon>
        <taxon>Araneoidea</taxon>
        <taxon>Nephilidae</taxon>
        <taxon>Nephila</taxon>
    </lineage>
</organism>
<dbReference type="Gene3D" id="2.60.210.10">
    <property type="entry name" value="Apoptosis, Tumor Necrosis Factor Receptor Associated Protein 2, Chain A"/>
    <property type="match status" value="1"/>
</dbReference>
<comment type="caution">
    <text evidence="1">The sequence shown here is derived from an EMBL/GenBank/DDBJ whole genome shotgun (WGS) entry which is preliminary data.</text>
</comment>
<proteinExistence type="predicted"/>
<sequence>MIANLPVPDKFHRKKNRCLELLEGHKSSVCQKKLSKYLYQAGLTQQRVLPELFLDLRTGFMAHKGDLFWELGEELSEQSWVIGECIKSPLIKKNGSQKWLLCFYPAGDDDNPGSLVFYLERDDADERISVKLQFHLCHLTVPVKSYTVNCSFDHGENSFKCILADVENISKLNIFIPLSTLCVRVFLNLNGN</sequence>